<dbReference type="RefSeq" id="WP_290265669.1">
    <property type="nucleotide sequence ID" value="NZ_JAUFQG010000006.1"/>
</dbReference>
<dbReference type="SUPFAM" id="SSF47384">
    <property type="entry name" value="Homodimeric domain of signal transducing histidine kinase"/>
    <property type="match status" value="1"/>
</dbReference>
<keyword evidence="8" id="KW-0067">ATP-binding</keyword>
<evidence type="ECO:0000256" key="4">
    <source>
        <dbReference type="ARBA" id="ARBA00022679"/>
    </source>
</evidence>
<evidence type="ECO:0000256" key="3">
    <source>
        <dbReference type="ARBA" id="ARBA00022553"/>
    </source>
</evidence>
<feature type="transmembrane region" description="Helical" evidence="6">
    <location>
        <begin position="207"/>
        <end position="225"/>
    </location>
</feature>
<dbReference type="CDD" id="cd00082">
    <property type="entry name" value="HisKA"/>
    <property type="match status" value="1"/>
</dbReference>
<comment type="catalytic activity">
    <reaction evidence="1">
        <text>ATP + protein L-histidine = ADP + protein N-phospho-L-histidine.</text>
        <dbReference type="EC" id="2.7.13.3"/>
    </reaction>
</comment>
<comment type="caution">
    <text evidence="8">The sequence shown here is derived from an EMBL/GenBank/DDBJ whole genome shotgun (WGS) entry which is preliminary data.</text>
</comment>
<dbReference type="InterPro" id="IPR036097">
    <property type="entry name" value="HisK_dim/P_sf"/>
</dbReference>
<evidence type="ECO:0000313" key="8">
    <source>
        <dbReference type="EMBL" id="MFC4362144.1"/>
    </source>
</evidence>
<evidence type="ECO:0000256" key="2">
    <source>
        <dbReference type="ARBA" id="ARBA00012438"/>
    </source>
</evidence>
<organism evidence="8 9">
    <name type="scientific">Simiduia curdlanivorans</name>
    <dbReference type="NCBI Taxonomy" id="1492769"/>
    <lineage>
        <taxon>Bacteria</taxon>
        <taxon>Pseudomonadati</taxon>
        <taxon>Pseudomonadota</taxon>
        <taxon>Gammaproteobacteria</taxon>
        <taxon>Cellvibrionales</taxon>
        <taxon>Cellvibrionaceae</taxon>
        <taxon>Simiduia</taxon>
    </lineage>
</organism>
<keyword evidence="9" id="KW-1185">Reference proteome</keyword>
<name>A0ABV8V3V7_9GAMM</name>
<dbReference type="InterPro" id="IPR036890">
    <property type="entry name" value="HATPase_C_sf"/>
</dbReference>
<keyword evidence="4" id="KW-0808">Transferase</keyword>
<evidence type="ECO:0000313" key="9">
    <source>
        <dbReference type="Proteomes" id="UP001595840"/>
    </source>
</evidence>
<gene>
    <name evidence="8" type="ORF">ACFOX3_07520</name>
</gene>
<dbReference type="Gene3D" id="3.30.565.10">
    <property type="entry name" value="Histidine kinase-like ATPase, C-terminal domain"/>
    <property type="match status" value="1"/>
</dbReference>
<keyword evidence="6" id="KW-1133">Transmembrane helix</keyword>
<dbReference type="Pfam" id="PF00512">
    <property type="entry name" value="HisKA"/>
    <property type="match status" value="1"/>
</dbReference>
<evidence type="ECO:0000256" key="1">
    <source>
        <dbReference type="ARBA" id="ARBA00000085"/>
    </source>
</evidence>
<dbReference type="Pfam" id="PF02518">
    <property type="entry name" value="HATPase_c"/>
    <property type="match status" value="1"/>
</dbReference>
<evidence type="ECO:0000259" key="7">
    <source>
        <dbReference type="PROSITE" id="PS50109"/>
    </source>
</evidence>
<dbReference type="GO" id="GO:0005524">
    <property type="term" value="F:ATP binding"/>
    <property type="evidence" value="ECO:0007669"/>
    <property type="project" value="UniProtKB-KW"/>
</dbReference>
<dbReference type="InterPro" id="IPR003594">
    <property type="entry name" value="HATPase_dom"/>
</dbReference>
<dbReference type="Gene3D" id="1.10.287.130">
    <property type="match status" value="1"/>
</dbReference>
<evidence type="ECO:0000256" key="5">
    <source>
        <dbReference type="ARBA" id="ARBA00022777"/>
    </source>
</evidence>
<dbReference type="InterPro" id="IPR005467">
    <property type="entry name" value="His_kinase_dom"/>
</dbReference>
<dbReference type="Proteomes" id="UP001595840">
    <property type="component" value="Unassembled WGS sequence"/>
</dbReference>
<dbReference type="EMBL" id="JBHSCX010000005">
    <property type="protein sequence ID" value="MFC4362144.1"/>
    <property type="molecule type" value="Genomic_DNA"/>
</dbReference>
<dbReference type="SMART" id="SM00388">
    <property type="entry name" value="HisKA"/>
    <property type="match status" value="1"/>
</dbReference>
<accession>A0ABV8V3V7</accession>
<feature type="domain" description="Histidine kinase" evidence="7">
    <location>
        <begin position="270"/>
        <end position="490"/>
    </location>
</feature>
<keyword evidence="5" id="KW-0418">Kinase</keyword>
<dbReference type="InterPro" id="IPR007891">
    <property type="entry name" value="CHASE3"/>
</dbReference>
<protein>
    <recommendedName>
        <fullName evidence="2">histidine kinase</fullName>
        <ecNumber evidence="2">2.7.13.3</ecNumber>
    </recommendedName>
</protein>
<reference evidence="9" key="1">
    <citation type="journal article" date="2019" name="Int. J. Syst. Evol. Microbiol.">
        <title>The Global Catalogue of Microorganisms (GCM) 10K type strain sequencing project: providing services to taxonomists for standard genome sequencing and annotation.</title>
        <authorList>
            <consortium name="The Broad Institute Genomics Platform"/>
            <consortium name="The Broad Institute Genome Sequencing Center for Infectious Disease"/>
            <person name="Wu L."/>
            <person name="Ma J."/>
        </authorList>
    </citation>
    <scope>NUCLEOTIDE SEQUENCE [LARGE SCALE GENOMIC DNA]</scope>
    <source>
        <strain evidence="9">CECT 8570</strain>
    </source>
</reference>
<dbReference type="InterPro" id="IPR003661">
    <property type="entry name" value="HisK_dim/P_dom"/>
</dbReference>
<keyword evidence="8" id="KW-0547">Nucleotide-binding</keyword>
<dbReference type="PANTHER" id="PTHR42878:SF15">
    <property type="entry name" value="BACTERIOPHYTOCHROME"/>
    <property type="match status" value="1"/>
</dbReference>
<sequence>MTERVKKLKMFWSALVFGLCLLFVANSYQTYTSLNELSLNAARSSQTKEILQLASDTYFAVQSAELRLREYMIHDDPAHLDIYGKEITRISSLVDRLRASESEIPEQVLRFDELELLIKRHYRAASQVTLHKLQNDQPVSEVSEEQKRENVQEKQEAEALEITMSTSHNSLQMLSDLISAIEETEFERIQSLMDDSALRRQEISRTVLFANCLGIGFILIIAMLTSRSMRQHAEYAELLELRVQERTRELDLYAQELGRSNRELQSFAFVASHDLQEPLRKIRAFGDRLKDRYSEQLGDGADYVNRMQNAAARMSKLIEDLLAFSRVSTRIKPFEKIDLNHVLDGVLDDLQLKIEQAGASIQSDPLPQVWADATQMGQLFMNLIGNALKFVAKGETPQVHISVTEMMLDDLDQIPGYEIRITDNGIGFDEQYLDKVFSAFQRLHGREEYEGTGIGLAICRRIVERHGGSISAQSEPGKGATFIVRLPAQEGRQIIATESEAGL</sequence>
<dbReference type="SUPFAM" id="SSF55874">
    <property type="entry name" value="ATPase domain of HSP90 chaperone/DNA topoisomerase II/histidine kinase"/>
    <property type="match status" value="1"/>
</dbReference>
<dbReference type="EC" id="2.7.13.3" evidence="2"/>
<dbReference type="InterPro" id="IPR004358">
    <property type="entry name" value="Sig_transdc_His_kin-like_C"/>
</dbReference>
<keyword evidence="6" id="KW-0472">Membrane</keyword>
<dbReference type="PANTHER" id="PTHR42878">
    <property type="entry name" value="TWO-COMPONENT HISTIDINE KINASE"/>
    <property type="match status" value="1"/>
</dbReference>
<dbReference type="Pfam" id="PF05227">
    <property type="entry name" value="CHASE3"/>
    <property type="match status" value="1"/>
</dbReference>
<dbReference type="PRINTS" id="PR00344">
    <property type="entry name" value="BCTRLSENSOR"/>
</dbReference>
<dbReference type="PROSITE" id="PS50109">
    <property type="entry name" value="HIS_KIN"/>
    <property type="match status" value="1"/>
</dbReference>
<dbReference type="InterPro" id="IPR050351">
    <property type="entry name" value="BphY/WalK/GraS-like"/>
</dbReference>
<proteinExistence type="predicted"/>
<dbReference type="SMART" id="SM00387">
    <property type="entry name" value="HATPase_c"/>
    <property type="match status" value="1"/>
</dbReference>
<keyword evidence="6" id="KW-0812">Transmembrane</keyword>
<keyword evidence="3" id="KW-0597">Phosphoprotein</keyword>
<evidence type="ECO:0000256" key="6">
    <source>
        <dbReference type="SAM" id="Phobius"/>
    </source>
</evidence>